<dbReference type="InterPro" id="IPR039421">
    <property type="entry name" value="Type_1_exporter"/>
</dbReference>
<dbReference type="Gene3D" id="1.20.1560.10">
    <property type="entry name" value="ABC transporter type 1, transmembrane domain"/>
    <property type="match status" value="1"/>
</dbReference>
<dbReference type="GO" id="GO:0005886">
    <property type="term" value="C:plasma membrane"/>
    <property type="evidence" value="ECO:0007669"/>
    <property type="project" value="UniProtKB-SubCell"/>
</dbReference>
<keyword evidence="3" id="KW-1003">Cell membrane</keyword>
<dbReference type="PROSITE" id="PS50929">
    <property type="entry name" value="ABC_TM1F"/>
    <property type="match status" value="1"/>
</dbReference>
<keyword evidence="8 9" id="KW-0472">Membrane</keyword>
<dbReference type="PROSITE" id="PS00211">
    <property type="entry name" value="ABC_TRANSPORTER_1"/>
    <property type="match status" value="1"/>
</dbReference>
<evidence type="ECO:0000256" key="7">
    <source>
        <dbReference type="ARBA" id="ARBA00022989"/>
    </source>
</evidence>
<dbReference type="InterPro" id="IPR027417">
    <property type="entry name" value="P-loop_NTPase"/>
</dbReference>
<dbReference type="GO" id="GO:0005524">
    <property type="term" value="F:ATP binding"/>
    <property type="evidence" value="ECO:0007669"/>
    <property type="project" value="UniProtKB-KW"/>
</dbReference>
<feature type="domain" description="ABC transporter" evidence="10">
    <location>
        <begin position="339"/>
        <end position="575"/>
    </location>
</feature>
<gene>
    <name evidence="12" type="ORF">Cpap_1762</name>
</gene>
<sequence length="585" mass="64295">METEQKQSSFSRLKDLAQPYKGKYIASILLAIAGIAAGLVPYFAVTQIIINLVTGKRELSIYLMYSIVTAVGYIAKTVFSNWSTSLSHTATFLTLKSIRKKLISKLSKMPMGILLDTPSGQFKDTIVDRVESLETPLAHLLPEMTANILVPILMLAYLFILDWRMALVSLITLPIGMLFMMRIMKTYPKQYEGSVKTSKNMSNAVVEYVNGIEVIKAFNQSANSYRKYTDAVCRNADYFYKWMKSCQWPMAAYTAICPAVLITVLPVGFMFFSGGSIAVHELITIIILSLGIVGPILAASSFTDSLAMIGTVVEQITDILESPELLRPTKRVKLKNMSITLKNVSFSYHAEINKQALKNINLAILPGTVTALVGPSGSGKSTITKLIAGFWDVTKGEIELGGFNLETIPQYQLSEQIAYVSQDNYLFDDTIRENIRMGCKTATDEQVEKAAKDAGCDSFIRGLEQGYDTRVGGAGGHLSGGERQRIAIARAMLKNAPIVILDEATAYIDPENEAIIQKAVGKLVAGKTLIIIAHRLSTIINSDQIIVMKDGCVSAKGTHEELLYKSSIYQEMWQAHIGVKDGEAV</sequence>
<dbReference type="InterPro" id="IPR036640">
    <property type="entry name" value="ABC1_TM_sf"/>
</dbReference>
<dbReference type="STRING" id="588581.Cpap_1762"/>
<feature type="transmembrane region" description="Helical" evidence="9">
    <location>
        <begin position="24"/>
        <end position="50"/>
    </location>
</feature>
<feature type="transmembrane region" description="Helical" evidence="9">
    <location>
        <begin position="250"/>
        <end position="272"/>
    </location>
</feature>
<keyword evidence="13" id="KW-1185">Reference proteome</keyword>
<accession>F1TDD1</accession>
<evidence type="ECO:0000256" key="3">
    <source>
        <dbReference type="ARBA" id="ARBA00022475"/>
    </source>
</evidence>
<organism evidence="12 13">
    <name type="scientific">Ruminiclostridium papyrosolvens DSM 2782</name>
    <dbReference type="NCBI Taxonomy" id="588581"/>
    <lineage>
        <taxon>Bacteria</taxon>
        <taxon>Bacillati</taxon>
        <taxon>Bacillota</taxon>
        <taxon>Clostridia</taxon>
        <taxon>Eubacteriales</taxon>
        <taxon>Oscillospiraceae</taxon>
        <taxon>Ruminiclostridium</taxon>
    </lineage>
</organism>
<dbReference type="SMART" id="SM00382">
    <property type="entry name" value="AAA"/>
    <property type="match status" value="1"/>
</dbReference>
<dbReference type="Proteomes" id="UP000003860">
    <property type="component" value="Unassembled WGS sequence"/>
</dbReference>
<evidence type="ECO:0000256" key="8">
    <source>
        <dbReference type="ARBA" id="ARBA00023136"/>
    </source>
</evidence>
<dbReference type="OrthoDB" id="9762778at2"/>
<reference evidence="12" key="1">
    <citation type="submission" date="2009-07" db="EMBL/GenBank/DDBJ databases">
        <authorList>
            <consortium name="US DOE Joint Genome Institute (JGI-PGF)"/>
            <person name="Lucas S."/>
            <person name="Copeland A."/>
            <person name="Lapidus A."/>
            <person name="Glavina del Rio T."/>
            <person name="Tice H."/>
            <person name="Bruce D."/>
            <person name="Goodwin L."/>
            <person name="Pitluck S."/>
            <person name="Larimer F."/>
            <person name="Land M.L."/>
            <person name="Mouttaki H."/>
            <person name="He Z."/>
            <person name="Zhou J."/>
            <person name="Hemme C.L."/>
        </authorList>
    </citation>
    <scope>NUCLEOTIDE SEQUENCE [LARGE SCALE GENOMIC DNA]</scope>
    <source>
        <strain evidence="12">DSM 2782</strain>
    </source>
</reference>
<feature type="domain" description="ABC transmembrane type-1" evidence="11">
    <location>
        <begin position="25"/>
        <end position="308"/>
    </location>
</feature>
<dbReference type="GO" id="GO:0016887">
    <property type="term" value="F:ATP hydrolysis activity"/>
    <property type="evidence" value="ECO:0007669"/>
    <property type="project" value="InterPro"/>
</dbReference>
<evidence type="ECO:0000313" key="12">
    <source>
        <dbReference type="EMBL" id="EGD47569.1"/>
    </source>
</evidence>
<reference evidence="12" key="2">
    <citation type="submission" date="2011-01" db="EMBL/GenBank/DDBJ databases">
        <title>The Non-contiguous Finished genome of Clostridium papyrosolvens.</title>
        <authorList>
            <person name="Lucas S."/>
            <person name="Copeland A."/>
            <person name="Lapidus A."/>
            <person name="Cheng J.-F."/>
            <person name="Goodwin L."/>
            <person name="Pitluck S."/>
            <person name="Misra M."/>
            <person name="Chertkov O."/>
            <person name="Detter J.C."/>
            <person name="Han C."/>
            <person name="Tapia R."/>
            <person name="Land M."/>
            <person name="Hauser L."/>
            <person name="Kyrpides N."/>
            <person name="Ivanova N."/>
            <person name="Pagani I."/>
            <person name="Mouttaki H."/>
            <person name="He Z."/>
            <person name="Zhou J."/>
            <person name="Hemme C.L."/>
            <person name="Woyke T."/>
        </authorList>
    </citation>
    <scope>NUCLEOTIDE SEQUENCE [LARGE SCALE GENOMIC DNA]</scope>
    <source>
        <strain evidence="12">DSM 2782</strain>
    </source>
</reference>
<dbReference type="InterPro" id="IPR017871">
    <property type="entry name" value="ABC_transporter-like_CS"/>
</dbReference>
<dbReference type="CDD" id="cd07346">
    <property type="entry name" value="ABC_6TM_exporters"/>
    <property type="match status" value="1"/>
</dbReference>
<dbReference type="Gene3D" id="3.40.50.300">
    <property type="entry name" value="P-loop containing nucleotide triphosphate hydrolases"/>
    <property type="match status" value="1"/>
</dbReference>
<dbReference type="GO" id="GO:0015421">
    <property type="term" value="F:ABC-type oligopeptide transporter activity"/>
    <property type="evidence" value="ECO:0007669"/>
    <property type="project" value="TreeGrafter"/>
</dbReference>
<comment type="subcellular location">
    <subcellularLocation>
        <location evidence="1">Cell membrane</location>
        <topology evidence="1">Multi-pass membrane protein</topology>
    </subcellularLocation>
</comment>
<evidence type="ECO:0000259" key="11">
    <source>
        <dbReference type="PROSITE" id="PS50929"/>
    </source>
</evidence>
<dbReference type="InterPro" id="IPR003439">
    <property type="entry name" value="ABC_transporter-like_ATP-bd"/>
</dbReference>
<dbReference type="SUPFAM" id="SSF90123">
    <property type="entry name" value="ABC transporter transmembrane region"/>
    <property type="match status" value="1"/>
</dbReference>
<evidence type="ECO:0000256" key="1">
    <source>
        <dbReference type="ARBA" id="ARBA00004651"/>
    </source>
</evidence>
<keyword evidence="2" id="KW-0813">Transport</keyword>
<feature type="transmembrane region" description="Helical" evidence="9">
    <location>
        <begin position="278"/>
        <end position="299"/>
    </location>
</feature>
<dbReference type="PROSITE" id="PS50893">
    <property type="entry name" value="ABC_TRANSPORTER_2"/>
    <property type="match status" value="1"/>
</dbReference>
<dbReference type="PANTHER" id="PTHR43394:SF1">
    <property type="entry name" value="ATP-BINDING CASSETTE SUB-FAMILY B MEMBER 10, MITOCHONDRIAL"/>
    <property type="match status" value="1"/>
</dbReference>
<feature type="transmembrane region" description="Helical" evidence="9">
    <location>
        <begin position="62"/>
        <end position="79"/>
    </location>
</feature>
<dbReference type="EMBL" id="ACXX02000007">
    <property type="protein sequence ID" value="EGD47569.1"/>
    <property type="molecule type" value="Genomic_DNA"/>
</dbReference>
<comment type="caution">
    <text evidence="12">The sequence shown here is derived from an EMBL/GenBank/DDBJ whole genome shotgun (WGS) entry which is preliminary data.</text>
</comment>
<keyword evidence="4 9" id="KW-0812">Transmembrane</keyword>
<protein>
    <submittedName>
        <fullName evidence="12">ABC transporter related protein</fullName>
    </submittedName>
</protein>
<dbReference type="eggNOG" id="COG1132">
    <property type="taxonomic scope" value="Bacteria"/>
</dbReference>
<keyword evidence="5" id="KW-0547">Nucleotide-binding</keyword>
<proteinExistence type="predicted"/>
<dbReference type="PANTHER" id="PTHR43394">
    <property type="entry name" value="ATP-DEPENDENT PERMEASE MDL1, MITOCHONDRIAL"/>
    <property type="match status" value="1"/>
</dbReference>
<dbReference type="Pfam" id="PF00664">
    <property type="entry name" value="ABC_membrane"/>
    <property type="match status" value="1"/>
</dbReference>
<keyword evidence="7 9" id="KW-1133">Transmembrane helix</keyword>
<evidence type="ECO:0000256" key="9">
    <source>
        <dbReference type="SAM" id="Phobius"/>
    </source>
</evidence>
<evidence type="ECO:0000256" key="4">
    <source>
        <dbReference type="ARBA" id="ARBA00022692"/>
    </source>
</evidence>
<dbReference type="FunFam" id="3.40.50.300:FF:000221">
    <property type="entry name" value="Multidrug ABC transporter ATP-binding protein"/>
    <property type="match status" value="1"/>
</dbReference>
<evidence type="ECO:0000256" key="6">
    <source>
        <dbReference type="ARBA" id="ARBA00022840"/>
    </source>
</evidence>
<evidence type="ECO:0000256" key="5">
    <source>
        <dbReference type="ARBA" id="ARBA00022741"/>
    </source>
</evidence>
<dbReference type="AlphaFoldDB" id="F1TDD1"/>
<dbReference type="InterPro" id="IPR003593">
    <property type="entry name" value="AAA+_ATPase"/>
</dbReference>
<evidence type="ECO:0000313" key="13">
    <source>
        <dbReference type="Proteomes" id="UP000003860"/>
    </source>
</evidence>
<dbReference type="SUPFAM" id="SSF52540">
    <property type="entry name" value="P-loop containing nucleoside triphosphate hydrolases"/>
    <property type="match status" value="1"/>
</dbReference>
<dbReference type="Pfam" id="PF00005">
    <property type="entry name" value="ABC_tran"/>
    <property type="match status" value="1"/>
</dbReference>
<name>F1TDD1_9FIRM</name>
<evidence type="ECO:0000256" key="2">
    <source>
        <dbReference type="ARBA" id="ARBA00022448"/>
    </source>
</evidence>
<feature type="transmembrane region" description="Helical" evidence="9">
    <location>
        <begin position="148"/>
        <end position="181"/>
    </location>
</feature>
<evidence type="ECO:0000259" key="10">
    <source>
        <dbReference type="PROSITE" id="PS50893"/>
    </source>
</evidence>
<dbReference type="RefSeq" id="WP_004619473.1">
    <property type="nucleotide sequence ID" value="NZ_ACXX02000007.1"/>
</dbReference>
<keyword evidence="6" id="KW-0067">ATP-binding</keyword>
<dbReference type="InterPro" id="IPR011527">
    <property type="entry name" value="ABC1_TM_dom"/>
</dbReference>